<evidence type="ECO:0000256" key="2">
    <source>
        <dbReference type="SAM" id="Phobius"/>
    </source>
</evidence>
<feature type="transmembrane region" description="Helical" evidence="2">
    <location>
        <begin position="84"/>
        <end position="106"/>
    </location>
</feature>
<name>A0A841FQ34_9ACTN</name>
<dbReference type="InterPro" id="IPR025557">
    <property type="entry name" value="DUF4282"/>
</dbReference>
<dbReference type="AlphaFoldDB" id="A0A841FQ34"/>
<protein>
    <recommendedName>
        <fullName evidence="5">DUF4282 domain-containing protein</fullName>
    </recommendedName>
</protein>
<organism evidence="3 4">
    <name type="scientific">Phytomonospora endophytica</name>
    <dbReference type="NCBI Taxonomy" id="714109"/>
    <lineage>
        <taxon>Bacteria</taxon>
        <taxon>Bacillati</taxon>
        <taxon>Actinomycetota</taxon>
        <taxon>Actinomycetes</taxon>
        <taxon>Micromonosporales</taxon>
        <taxon>Micromonosporaceae</taxon>
        <taxon>Phytomonospora</taxon>
    </lineage>
</organism>
<keyword evidence="4" id="KW-1185">Reference proteome</keyword>
<evidence type="ECO:0000256" key="1">
    <source>
        <dbReference type="SAM" id="MobiDB-lite"/>
    </source>
</evidence>
<evidence type="ECO:0000313" key="3">
    <source>
        <dbReference type="EMBL" id="MBB6035377.1"/>
    </source>
</evidence>
<keyword evidence="2" id="KW-1133">Transmembrane helix</keyword>
<dbReference type="EMBL" id="JACHGT010000006">
    <property type="protein sequence ID" value="MBB6035377.1"/>
    <property type="molecule type" value="Genomic_DNA"/>
</dbReference>
<keyword evidence="2" id="KW-0812">Transmembrane</keyword>
<evidence type="ECO:0000313" key="4">
    <source>
        <dbReference type="Proteomes" id="UP000548476"/>
    </source>
</evidence>
<dbReference type="Pfam" id="PF14110">
    <property type="entry name" value="DUF4282"/>
    <property type="match status" value="1"/>
</dbReference>
<feature type="transmembrane region" description="Helical" evidence="2">
    <location>
        <begin position="112"/>
        <end position="135"/>
    </location>
</feature>
<dbReference type="RefSeq" id="WP_184788237.1">
    <property type="nucleotide sequence ID" value="NZ_BONT01000004.1"/>
</dbReference>
<feature type="compositionally biased region" description="Low complexity" evidence="1">
    <location>
        <begin position="1"/>
        <end position="32"/>
    </location>
</feature>
<feature type="region of interest" description="Disordered" evidence="1">
    <location>
        <begin position="1"/>
        <end position="42"/>
    </location>
</feature>
<comment type="caution">
    <text evidence="3">The sequence shown here is derived from an EMBL/GenBank/DDBJ whole genome shotgun (WGS) entry which is preliminary data.</text>
</comment>
<gene>
    <name evidence="3" type="ORF">HNR73_003234</name>
</gene>
<reference evidence="3 4" key="1">
    <citation type="submission" date="2020-08" db="EMBL/GenBank/DDBJ databases">
        <title>Genomic Encyclopedia of Type Strains, Phase IV (KMG-IV): sequencing the most valuable type-strain genomes for metagenomic binning, comparative biology and taxonomic classification.</title>
        <authorList>
            <person name="Goeker M."/>
        </authorList>
    </citation>
    <scope>NUCLEOTIDE SEQUENCE [LARGE SCALE GENOMIC DNA]</scope>
    <source>
        <strain evidence="3 4">YIM 65646</strain>
    </source>
</reference>
<proteinExistence type="predicted"/>
<sequence length="158" mass="17054">MTYPQDPAQPQQPQQYTDGQQPSGYYQQPQPGTEYPTGAYNAPPTGQFGGPANYAAAGPAQPSFIASLFDFSFRSFATPTLLQITYVVSLVMIGLSYLVMVILGFASGFPVFGLAFLLMGAPGAALSVLFTRMFLEYLAVVFRINDNIAEINTRGKGM</sequence>
<dbReference type="Proteomes" id="UP000548476">
    <property type="component" value="Unassembled WGS sequence"/>
</dbReference>
<keyword evidence="2" id="KW-0472">Membrane</keyword>
<evidence type="ECO:0008006" key="5">
    <source>
        <dbReference type="Google" id="ProtNLM"/>
    </source>
</evidence>
<accession>A0A841FQ34</accession>